<dbReference type="OrthoDB" id="9809052at2"/>
<dbReference type="SUPFAM" id="SSF55681">
    <property type="entry name" value="Class II aaRS and biotin synthetases"/>
    <property type="match status" value="1"/>
</dbReference>
<dbReference type="HAMAP" id="MF_01569">
    <property type="entry name" value="Pro_tRNA_synth_type1"/>
    <property type="match status" value="1"/>
</dbReference>
<proteinExistence type="inferred from homology"/>
<dbReference type="InterPro" id="IPR002316">
    <property type="entry name" value="Pro-tRNA-ligase_IIa"/>
</dbReference>
<evidence type="ECO:0000256" key="8">
    <source>
        <dbReference type="ARBA" id="ARBA00023146"/>
    </source>
</evidence>
<dbReference type="SUPFAM" id="SSF55826">
    <property type="entry name" value="YbaK/ProRS associated domain"/>
    <property type="match status" value="1"/>
</dbReference>
<feature type="domain" description="Aminoacyl-transfer RNA synthetases class-II family profile" evidence="11">
    <location>
        <begin position="38"/>
        <end position="465"/>
    </location>
</feature>
<evidence type="ECO:0000256" key="4">
    <source>
        <dbReference type="ARBA" id="ARBA00022598"/>
    </source>
</evidence>
<dbReference type="InterPro" id="IPR002314">
    <property type="entry name" value="aa-tRNA-synt_IIb"/>
</dbReference>
<evidence type="ECO:0000259" key="11">
    <source>
        <dbReference type="PROSITE" id="PS50862"/>
    </source>
</evidence>
<protein>
    <recommendedName>
        <fullName evidence="10">Proline--tRNA ligase</fullName>
        <ecNumber evidence="10">6.1.1.15</ecNumber>
    </recommendedName>
    <alternativeName>
        <fullName evidence="10">Prolyl-tRNA synthetase</fullName>
        <shortName evidence="10">ProRS</shortName>
    </alternativeName>
</protein>
<dbReference type="SUPFAM" id="SSF52954">
    <property type="entry name" value="Class II aaRS ABD-related"/>
    <property type="match status" value="1"/>
</dbReference>
<dbReference type="Pfam" id="PF00587">
    <property type="entry name" value="tRNA-synt_2b"/>
    <property type="match status" value="1"/>
</dbReference>
<dbReference type="CDD" id="cd00861">
    <property type="entry name" value="ProRS_anticodon_short"/>
    <property type="match status" value="1"/>
</dbReference>
<keyword evidence="4 10" id="KW-0436">Ligase</keyword>
<dbReference type="InterPro" id="IPR004500">
    <property type="entry name" value="Pro-tRNA-synth_IIa_bac-type"/>
</dbReference>
<dbReference type="GO" id="GO:0005524">
    <property type="term" value="F:ATP binding"/>
    <property type="evidence" value="ECO:0007669"/>
    <property type="project" value="UniProtKB-UniRule"/>
</dbReference>
<evidence type="ECO:0000256" key="5">
    <source>
        <dbReference type="ARBA" id="ARBA00022741"/>
    </source>
</evidence>
<keyword evidence="8 10" id="KW-0030">Aminoacyl-tRNA synthetase</keyword>
<accession>A0A498C5W3</accession>
<dbReference type="InterPro" id="IPR006195">
    <property type="entry name" value="aa-tRNA-synth_II"/>
</dbReference>
<dbReference type="FunFam" id="3.90.960.10:FF:000001">
    <property type="entry name" value="Proline--tRNA ligase"/>
    <property type="match status" value="1"/>
</dbReference>
<gene>
    <name evidence="10" type="primary">proS</name>
    <name evidence="12" type="ORF">DFR31_1137</name>
</gene>
<comment type="subunit">
    <text evidence="2 10">Homodimer.</text>
</comment>
<dbReference type="InterPro" id="IPR036621">
    <property type="entry name" value="Anticodon-bd_dom_sf"/>
</dbReference>
<evidence type="ECO:0000313" key="13">
    <source>
        <dbReference type="Proteomes" id="UP000275461"/>
    </source>
</evidence>
<comment type="subcellular location">
    <subcellularLocation>
        <location evidence="1 10">Cytoplasm</location>
    </subcellularLocation>
</comment>
<keyword evidence="6 10" id="KW-0067">ATP-binding</keyword>
<dbReference type="PANTHER" id="PTHR42753:SF2">
    <property type="entry name" value="PROLINE--TRNA LIGASE"/>
    <property type="match status" value="1"/>
</dbReference>
<evidence type="ECO:0000256" key="1">
    <source>
        <dbReference type="ARBA" id="ARBA00004496"/>
    </source>
</evidence>
<keyword evidence="5 10" id="KW-0547">Nucleotide-binding</keyword>
<comment type="function">
    <text evidence="10">Catalyzes the attachment of proline to tRNA(Pro) in a two-step reaction: proline is first activated by ATP to form Pro-AMP and then transferred to the acceptor end of tRNA(Pro). As ProRS can inadvertently accommodate and process non-cognate amino acids such as alanine and cysteine, to avoid such errors it has two additional distinct editing activities against alanine. One activity is designated as 'pretransfer' editing and involves the tRNA(Pro)-independent hydrolysis of activated Ala-AMP. The other activity is designated 'posttransfer' editing and involves deacylation of mischarged Ala-tRNA(Pro). The misacylated Cys-tRNA(Pro) is not edited by ProRS.</text>
</comment>
<dbReference type="RefSeq" id="WP_121441637.1">
    <property type="nucleotide sequence ID" value="NZ_RCDA01000001.1"/>
</dbReference>
<dbReference type="PRINTS" id="PR01046">
    <property type="entry name" value="TRNASYNTHPRO"/>
</dbReference>
<evidence type="ECO:0000256" key="9">
    <source>
        <dbReference type="ARBA" id="ARBA00047671"/>
    </source>
</evidence>
<comment type="caution">
    <text evidence="12">The sequence shown here is derived from an EMBL/GenBank/DDBJ whole genome shotgun (WGS) entry which is preliminary data.</text>
</comment>
<dbReference type="EMBL" id="RCDA01000001">
    <property type="protein sequence ID" value="RLK51215.1"/>
    <property type="molecule type" value="Genomic_DNA"/>
</dbReference>
<dbReference type="GO" id="GO:0002161">
    <property type="term" value="F:aminoacyl-tRNA deacylase activity"/>
    <property type="evidence" value="ECO:0007669"/>
    <property type="project" value="InterPro"/>
</dbReference>
<dbReference type="Pfam" id="PF03129">
    <property type="entry name" value="HGTP_anticodon"/>
    <property type="match status" value="1"/>
</dbReference>
<dbReference type="InterPro" id="IPR050062">
    <property type="entry name" value="Pro-tRNA_synthetase"/>
</dbReference>
<dbReference type="Proteomes" id="UP000275461">
    <property type="component" value="Unassembled WGS sequence"/>
</dbReference>
<dbReference type="Gene3D" id="3.40.50.800">
    <property type="entry name" value="Anticodon-binding domain"/>
    <property type="match status" value="1"/>
</dbReference>
<dbReference type="PANTHER" id="PTHR42753">
    <property type="entry name" value="MITOCHONDRIAL RIBOSOME PROTEIN L39/PROLYL-TRNA LIGASE FAMILY MEMBER"/>
    <property type="match status" value="1"/>
</dbReference>
<dbReference type="Gene3D" id="3.90.960.10">
    <property type="entry name" value="YbaK/aminoacyl-tRNA synthetase-associated domain"/>
    <property type="match status" value="1"/>
</dbReference>
<evidence type="ECO:0000313" key="12">
    <source>
        <dbReference type="EMBL" id="RLK51215.1"/>
    </source>
</evidence>
<dbReference type="CDD" id="cd04334">
    <property type="entry name" value="ProRS-INS"/>
    <property type="match status" value="1"/>
</dbReference>
<dbReference type="InterPro" id="IPR045864">
    <property type="entry name" value="aa-tRNA-synth_II/BPL/LPL"/>
</dbReference>
<evidence type="ECO:0000256" key="7">
    <source>
        <dbReference type="ARBA" id="ARBA00022917"/>
    </source>
</evidence>
<keyword evidence="7 10" id="KW-0648">Protein biosynthesis</keyword>
<dbReference type="EC" id="6.1.1.15" evidence="10"/>
<dbReference type="GO" id="GO:0006433">
    <property type="term" value="P:prolyl-tRNA aminoacylation"/>
    <property type="evidence" value="ECO:0007669"/>
    <property type="project" value="UniProtKB-UniRule"/>
</dbReference>
<dbReference type="InterPro" id="IPR004154">
    <property type="entry name" value="Anticodon-bd"/>
</dbReference>
<dbReference type="InterPro" id="IPR033730">
    <property type="entry name" value="ProRS_core_prok"/>
</dbReference>
<evidence type="ECO:0000256" key="2">
    <source>
        <dbReference type="ARBA" id="ARBA00011738"/>
    </source>
</evidence>
<dbReference type="FunFam" id="3.30.930.10:FF:000043">
    <property type="entry name" value="Proline--tRNA ligase"/>
    <property type="match status" value="1"/>
</dbReference>
<dbReference type="PIRSF" id="PIRSF001535">
    <property type="entry name" value="ProRS_1"/>
    <property type="match status" value="1"/>
</dbReference>
<dbReference type="CDD" id="cd00779">
    <property type="entry name" value="ProRS_core_prok"/>
    <property type="match status" value="1"/>
</dbReference>
<dbReference type="NCBIfam" id="NF006625">
    <property type="entry name" value="PRK09194.1"/>
    <property type="match status" value="1"/>
</dbReference>
<dbReference type="GO" id="GO:0005829">
    <property type="term" value="C:cytosol"/>
    <property type="evidence" value="ECO:0007669"/>
    <property type="project" value="TreeGrafter"/>
</dbReference>
<organism evidence="12 13">
    <name type="scientific">Alkalispirillum mobile</name>
    <dbReference type="NCBI Taxonomy" id="85925"/>
    <lineage>
        <taxon>Bacteria</taxon>
        <taxon>Pseudomonadati</taxon>
        <taxon>Pseudomonadota</taxon>
        <taxon>Gammaproteobacteria</taxon>
        <taxon>Chromatiales</taxon>
        <taxon>Ectothiorhodospiraceae</taxon>
        <taxon>Alkalispirillum</taxon>
    </lineage>
</organism>
<keyword evidence="13" id="KW-1185">Reference proteome</keyword>
<comment type="similarity">
    <text evidence="10">Belongs to the class-II aminoacyl-tRNA synthetase family. ProS type 1 subfamily.</text>
</comment>
<evidence type="ECO:0000256" key="10">
    <source>
        <dbReference type="HAMAP-Rule" id="MF_01569"/>
    </source>
</evidence>
<dbReference type="InterPro" id="IPR007214">
    <property type="entry name" value="YbaK/aa-tRNA-synth-assoc-dom"/>
</dbReference>
<name>A0A498C5W3_9GAMM</name>
<evidence type="ECO:0000256" key="6">
    <source>
        <dbReference type="ARBA" id="ARBA00022840"/>
    </source>
</evidence>
<sequence>MRASLFPLSTSKETPADAEIVSHQLMLRAGMIRKLAAGLYTWTPLGLRVLRKVEQIVREEMDRAGAHELLMPAVQPSELWQESTRWDKYGPELLRLQDRHERDFCFGPTHEEVITDYVRREVKSYRQLPLNLYQIQTKFRDEIRPRFGVMRAREFLMKDAYSFHLDDDCLGRTYQVMYDAYSRIFERTGLVFRAVAADSGNIGGSVSHEFHVLAESGEDAVAFSTEGDYAANVELAEAPAPAGGTPAPGEDMRLVDTPGARTIDDLVKDYGLPIEKTIKTLVVHGAEGGLVALIVRGDHTLNDVKATALPQVAEPLVMADEPAIRDAIGAGPGSLGPVNLPIPCVVDRSVAVMSDFAAGANSDDKHYFGINWGRDVALPEVADLREVVAGDPSPDGKGTLEIARGIEVGHIFQLGREYSEKMKATVLNEDGDAQTVTMGCYGIGVSRVVAAAIEQNHDDNGIIWPEPIAPFQVALVPIGMNRSEAVAEQAGKLYAELLDAGVEVFFDDRDARPGVKFADVELIGIPHRVVIGDRGLKNGVLEYRGRRDSESTEVPLAEVHGFLQARLG</sequence>
<dbReference type="InterPro" id="IPR023717">
    <property type="entry name" value="Pro-tRNA-Synthase_IIa_type1"/>
</dbReference>
<dbReference type="InterPro" id="IPR036754">
    <property type="entry name" value="YbaK/aa-tRNA-synt-asso_dom_sf"/>
</dbReference>
<dbReference type="AlphaFoldDB" id="A0A498C5W3"/>
<dbReference type="PROSITE" id="PS50862">
    <property type="entry name" value="AA_TRNA_LIGASE_II"/>
    <property type="match status" value="1"/>
</dbReference>
<dbReference type="FunFam" id="3.30.930.10:FF:000097">
    <property type="entry name" value="Proline--tRNA ligase"/>
    <property type="match status" value="1"/>
</dbReference>
<dbReference type="Gene3D" id="3.30.930.10">
    <property type="entry name" value="Bira Bifunctional Protein, Domain 2"/>
    <property type="match status" value="2"/>
</dbReference>
<evidence type="ECO:0000256" key="3">
    <source>
        <dbReference type="ARBA" id="ARBA00022490"/>
    </source>
</evidence>
<keyword evidence="3 10" id="KW-0963">Cytoplasm</keyword>
<dbReference type="NCBIfam" id="TIGR00409">
    <property type="entry name" value="proS_fam_II"/>
    <property type="match status" value="1"/>
</dbReference>
<dbReference type="InterPro" id="IPR044140">
    <property type="entry name" value="ProRS_anticodon_short"/>
</dbReference>
<comment type="domain">
    <text evidence="10">Consists of three domains: the N-terminal catalytic domain, the editing domain and the C-terminal anticodon-binding domain.</text>
</comment>
<dbReference type="GO" id="GO:0004827">
    <property type="term" value="F:proline-tRNA ligase activity"/>
    <property type="evidence" value="ECO:0007669"/>
    <property type="project" value="UniProtKB-UniRule"/>
</dbReference>
<reference evidence="12 13" key="1">
    <citation type="submission" date="2018-10" db="EMBL/GenBank/DDBJ databases">
        <title>Genomic Encyclopedia of Type Strains, Phase IV (KMG-IV): sequencing the most valuable type-strain genomes for metagenomic binning, comparative biology and taxonomic classification.</title>
        <authorList>
            <person name="Goeker M."/>
        </authorList>
    </citation>
    <scope>NUCLEOTIDE SEQUENCE [LARGE SCALE GENOMIC DNA]</scope>
    <source>
        <strain evidence="12 13">DSM 12769</strain>
    </source>
</reference>
<comment type="catalytic activity">
    <reaction evidence="9 10">
        <text>tRNA(Pro) + L-proline + ATP = L-prolyl-tRNA(Pro) + AMP + diphosphate</text>
        <dbReference type="Rhea" id="RHEA:14305"/>
        <dbReference type="Rhea" id="RHEA-COMP:9700"/>
        <dbReference type="Rhea" id="RHEA-COMP:9702"/>
        <dbReference type="ChEBI" id="CHEBI:30616"/>
        <dbReference type="ChEBI" id="CHEBI:33019"/>
        <dbReference type="ChEBI" id="CHEBI:60039"/>
        <dbReference type="ChEBI" id="CHEBI:78442"/>
        <dbReference type="ChEBI" id="CHEBI:78532"/>
        <dbReference type="ChEBI" id="CHEBI:456215"/>
        <dbReference type="EC" id="6.1.1.15"/>
    </reaction>
</comment>
<dbReference type="Pfam" id="PF04073">
    <property type="entry name" value="tRNA_edit"/>
    <property type="match status" value="1"/>
</dbReference>